<dbReference type="KEGG" id="ptes:JQU52_06415"/>
<accession>A0A892ZKQ3</accession>
<name>A0A892ZKQ3_9NEIS</name>
<protein>
    <submittedName>
        <fullName evidence="1">Uncharacterized protein</fullName>
    </submittedName>
</protein>
<dbReference type="RefSeq" id="WP_230340297.1">
    <property type="nucleotide sequence ID" value="NZ_CP069798.1"/>
</dbReference>
<proteinExistence type="predicted"/>
<evidence type="ECO:0000313" key="2">
    <source>
        <dbReference type="Proteomes" id="UP000653156"/>
    </source>
</evidence>
<keyword evidence="2" id="KW-1185">Reference proteome</keyword>
<dbReference type="Proteomes" id="UP000653156">
    <property type="component" value="Chromosome"/>
</dbReference>
<dbReference type="AlphaFoldDB" id="A0A892ZKQ3"/>
<dbReference type="EMBL" id="CP069798">
    <property type="protein sequence ID" value="QRQ82998.1"/>
    <property type="molecule type" value="Genomic_DNA"/>
</dbReference>
<evidence type="ECO:0000313" key="1">
    <source>
        <dbReference type="EMBL" id="QRQ82998.1"/>
    </source>
</evidence>
<sequence length="271" mass="30211">MKIHSRRLWVLTANFAGGLAQLGSKAINALGNEMKKAAAANQTQAEAANDSLNDSKSIERENNVNIAAGMASININESQSSIPSNLLFRMENLKNAETNYIGGLEEMWQSKQMQKVRQQIKEYAGKEGIPEADVIAGINSTESGMEDISSVFNQAFENDSQARAAKTKMDEALSDWKANHEYLTNDFSYLDSNNKHFKNAFDEYERSQESMESATAEVPKTLGEDKSHYQQLMEFLEQMREHIKEIVTKITDCVRSLFGRGTQNDSPAPAP</sequence>
<organism evidence="1 2">
    <name type="scientific">Paralysiella testudinis</name>
    <dbReference type="NCBI Taxonomy" id="2809020"/>
    <lineage>
        <taxon>Bacteria</taxon>
        <taxon>Pseudomonadati</taxon>
        <taxon>Pseudomonadota</taxon>
        <taxon>Betaproteobacteria</taxon>
        <taxon>Neisseriales</taxon>
        <taxon>Neisseriaceae</taxon>
        <taxon>Paralysiella</taxon>
    </lineage>
</organism>
<gene>
    <name evidence="1" type="ORF">JQU52_06415</name>
</gene>
<reference evidence="1" key="1">
    <citation type="submission" date="2021-02" db="EMBL/GenBank/DDBJ databases">
        <title>Neisseriaceae sp. 26B isolated from the cloaca of a Common Toad-headed Turtle (Mesoclemmys nasuta).</title>
        <authorList>
            <person name="Spergser J."/>
            <person name="Busse H.-J."/>
        </authorList>
    </citation>
    <scope>NUCLEOTIDE SEQUENCE</scope>
    <source>
        <strain evidence="1">26B</strain>
    </source>
</reference>